<evidence type="ECO:0000313" key="3">
    <source>
        <dbReference type="Proteomes" id="UP000298596"/>
    </source>
</evidence>
<organism evidence="2 3">
    <name type="scientific">Azospirillum brasilense</name>
    <dbReference type="NCBI Taxonomy" id="192"/>
    <lineage>
        <taxon>Bacteria</taxon>
        <taxon>Pseudomonadati</taxon>
        <taxon>Pseudomonadota</taxon>
        <taxon>Alphaproteobacteria</taxon>
        <taxon>Rhodospirillales</taxon>
        <taxon>Azospirillaceae</taxon>
        <taxon>Azospirillum</taxon>
    </lineage>
</organism>
<proteinExistence type="predicted"/>
<dbReference type="EMBL" id="CP032331">
    <property type="protein sequence ID" value="QCO04612.1"/>
    <property type="molecule type" value="Genomic_DNA"/>
</dbReference>
<gene>
    <name evidence="2" type="ORF">D3867_22205</name>
</gene>
<evidence type="ECO:0000256" key="1">
    <source>
        <dbReference type="SAM" id="MobiDB-lite"/>
    </source>
</evidence>
<sequence length="96" mass="9589">MFSAGPSVGRSKGAARISQGGNGGDALGRLESGRSTGQEGLDHRPSFAVLGMKRLECSAHQLVIGRLVHGQAKIGPTQGLIIGGPAGLGKQVGMAG</sequence>
<geneLocation type="plasmid" evidence="2">
    <name>p1</name>
</geneLocation>
<keyword evidence="2" id="KW-0614">Plasmid</keyword>
<name>A0A4D8QF13_AZOBR</name>
<evidence type="ECO:0000313" key="2">
    <source>
        <dbReference type="EMBL" id="QCO04612.1"/>
    </source>
</evidence>
<feature type="region of interest" description="Disordered" evidence="1">
    <location>
        <begin position="1"/>
        <end position="42"/>
    </location>
</feature>
<protein>
    <submittedName>
        <fullName evidence="2">Uncharacterized protein</fullName>
    </submittedName>
</protein>
<dbReference type="Proteomes" id="UP000298596">
    <property type="component" value="Plasmid p1"/>
</dbReference>
<dbReference type="AlphaFoldDB" id="A0A4D8QF13"/>
<accession>A0A4D8QF13</accession>
<reference evidence="2 3" key="1">
    <citation type="submission" date="2018-09" db="EMBL/GenBank/DDBJ databases">
        <title>Whole genome based analysis of evolution and adaptive divergence in Indian and Brazilian strains of Azospirillum brasilense.</title>
        <authorList>
            <person name="Singh C."/>
            <person name="Tripathi A.K."/>
        </authorList>
    </citation>
    <scope>NUCLEOTIDE SEQUENCE [LARGE SCALE GENOMIC DNA]</scope>
    <source>
        <strain evidence="2 3">MTCC4036</strain>
        <plasmid evidence="2 3">p1</plasmid>
    </source>
</reference>